<proteinExistence type="predicted"/>
<keyword evidence="3" id="KW-1185">Reference proteome</keyword>
<evidence type="ECO:0000313" key="3">
    <source>
        <dbReference type="Proteomes" id="UP000185221"/>
    </source>
</evidence>
<dbReference type="OrthoDB" id="9781189at2"/>
<dbReference type="InterPro" id="IPR036866">
    <property type="entry name" value="RibonucZ/Hydroxyglut_hydro"/>
</dbReference>
<protein>
    <submittedName>
        <fullName evidence="2">Phosphoribosyl 1,2-cyclic phosphodiesterase</fullName>
    </submittedName>
</protein>
<dbReference type="Pfam" id="PF12706">
    <property type="entry name" value="Lactamase_B_2"/>
    <property type="match status" value="1"/>
</dbReference>
<dbReference type="PANTHER" id="PTHR46018">
    <property type="entry name" value="ZINC PHOSPHODIESTERASE ELAC PROTEIN 1"/>
    <property type="match status" value="1"/>
</dbReference>
<dbReference type="PANTHER" id="PTHR46018:SF2">
    <property type="entry name" value="ZINC PHOSPHODIESTERASE ELAC PROTEIN 1"/>
    <property type="match status" value="1"/>
</dbReference>
<reference evidence="3" key="1">
    <citation type="submission" date="2016-11" db="EMBL/GenBank/DDBJ databases">
        <authorList>
            <person name="Varghese N."/>
            <person name="Submissions S."/>
        </authorList>
    </citation>
    <scope>NUCLEOTIDE SEQUENCE [LARGE SCALE GENOMIC DNA]</scope>
    <source>
        <strain evidence="3">DSM 15292</strain>
    </source>
</reference>
<feature type="domain" description="Metallo-beta-lactamase" evidence="1">
    <location>
        <begin position="25"/>
        <end position="217"/>
    </location>
</feature>
<dbReference type="AlphaFoldDB" id="A0A1N6GZM6"/>
<gene>
    <name evidence="2" type="ORF">SAMN05444394_3409</name>
</gene>
<organism evidence="2 3">
    <name type="scientific">Algoriphagus halophilus</name>
    <dbReference type="NCBI Taxonomy" id="226505"/>
    <lineage>
        <taxon>Bacteria</taxon>
        <taxon>Pseudomonadati</taxon>
        <taxon>Bacteroidota</taxon>
        <taxon>Cytophagia</taxon>
        <taxon>Cytophagales</taxon>
        <taxon>Cyclobacteriaceae</taxon>
        <taxon>Algoriphagus</taxon>
    </lineage>
</organism>
<dbReference type="EMBL" id="FSRC01000003">
    <property type="protein sequence ID" value="SIO12835.1"/>
    <property type="molecule type" value="Genomic_DNA"/>
</dbReference>
<dbReference type="InterPro" id="IPR001279">
    <property type="entry name" value="Metallo-B-lactamas"/>
</dbReference>
<sequence length="281" mass="31748">MIIKVWGCRGSLPSPGPENIIYGGNTSCVQVLYKDTCVILDGGSGIQRLGKFLNPKIKEVHILLTHLHIDHTMGLGFFQPLYHPDITVHLWGPSTAVEPLLHRLRRYFSPPLFPVRMNELPNHPVIHEIDNSEFMIGELKIKSEYICHPGPTLGFRIDDGECVFTYLPDHEPFLGSANFPYDPEWTSGFELARNADLLLHDGEYTEEEYKGKIGWGHSSIDGAIDFGRLCGVRKMGIFHHDPLNSDEKLEEIFKQSMEFKDPQFIVELCKEGSVYNLGGGE</sequence>
<dbReference type="RefSeq" id="WP_074226210.1">
    <property type="nucleotide sequence ID" value="NZ_FSRC01000003.1"/>
</dbReference>
<accession>A0A1N6GZM6</accession>
<name>A0A1N6GZM6_9BACT</name>
<dbReference type="CDD" id="cd07715">
    <property type="entry name" value="TaR3-like_MBL-fold"/>
    <property type="match status" value="1"/>
</dbReference>
<dbReference type="SMART" id="SM00849">
    <property type="entry name" value="Lactamase_B"/>
    <property type="match status" value="1"/>
</dbReference>
<dbReference type="Gene3D" id="3.60.15.10">
    <property type="entry name" value="Ribonuclease Z/Hydroxyacylglutathione hydrolase-like"/>
    <property type="match status" value="1"/>
</dbReference>
<dbReference type="STRING" id="226505.SAMN05444394_3409"/>
<dbReference type="SUPFAM" id="SSF56281">
    <property type="entry name" value="Metallo-hydrolase/oxidoreductase"/>
    <property type="match status" value="1"/>
</dbReference>
<evidence type="ECO:0000313" key="2">
    <source>
        <dbReference type="EMBL" id="SIO12835.1"/>
    </source>
</evidence>
<dbReference type="Proteomes" id="UP000185221">
    <property type="component" value="Unassembled WGS sequence"/>
</dbReference>
<evidence type="ECO:0000259" key="1">
    <source>
        <dbReference type="SMART" id="SM00849"/>
    </source>
</evidence>
<dbReference type="GO" id="GO:0042781">
    <property type="term" value="F:3'-tRNA processing endoribonuclease activity"/>
    <property type="evidence" value="ECO:0007669"/>
    <property type="project" value="TreeGrafter"/>
</dbReference>